<dbReference type="InterPro" id="IPR036890">
    <property type="entry name" value="HATPase_C_sf"/>
</dbReference>
<sequence length="142" mass="15600">MTTLLACNYPANTETLATVRSAVLEAATRAGASTDGANDIVLAVNEACMNVIQHGYRFAPDKVFRIELSTADDTLEILLCDNGEAVSERQLKPRALDDLRPGGLGVHFIRALTDTMAYLPPDETWRNRLQMRKRVGLLAARQ</sequence>
<keyword evidence="3" id="KW-0067">ATP-binding</keyword>
<evidence type="ECO:0000256" key="1">
    <source>
        <dbReference type="ARBA" id="ARBA00022527"/>
    </source>
</evidence>
<dbReference type="AlphaFoldDB" id="A0A9D7PPK6"/>
<keyword evidence="1" id="KW-0723">Serine/threonine-protein kinase</keyword>
<dbReference type="GO" id="GO:0004674">
    <property type="term" value="F:protein serine/threonine kinase activity"/>
    <property type="evidence" value="ECO:0007669"/>
    <property type="project" value="UniProtKB-KW"/>
</dbReference>
<keyword evidence="1" id="KW-0808">Transferase</keyword>
<organism evidence="3 4">
    <name type="scientific">Candidatus Proximibacter danicus</name>
    <dbReference type="NCBI Taxonomy" id="2954365"/>
    <lineage>
        <taxon>Bacteria</taxon>
        <taxon>Pseudomonadati</taxon>
        <taxon>Pseudomonadota</taxon>
        <taxon>Betaproteobacteria</taxon>
        <taxon>Candidatus Proximibacter</taxon>
    </lineage>
</organism>
<evidence type="ECO:0000313" key="3">
    <source>
        <dbReference type="EMBL" id="MBK8523391.1"/>
    </source>
</evidence>
<dbReference type="InterPro" id="IPR003594">
    <property type="entry name" value="HATPase_dom"/>
</dbReference>
<dbReference type="PANTHER" id="PTHR35526:SF3">
    <property type="entry name" value="ANTI-SIGMA-F FACTOR RSBW"/>
    <property type="match status" value="1"/>
</dbReference>
<feature type="domain" description="Histidine kinase/HSP90-like ATPase" evidence="2">
    <location>
        <begin position="10"/>
        <end position="133"/>
    </location>
</feature>
<keyword evidence="1" id="KW-0418">Kinase</keyword>
<protein>
    <submittedName>
        <fullName evidence="3">ATP-binding protein</fullName>
    </submittedName>
</protein>
<dbReference type="Gene3D" id="3.30.565.10">
    <property type="entry name" value="Histidine kinase-like ATPase, C-terminal domain"/>
    <property type="match status" value="1"/>
</dbReference>
<dbReference type="InterPro" id="IPR050267">
    <property type="entry name" value="Anti-sigma-factor_SerPK"/>
</dbReference>
<dbReference type="Pfam" id="PF13581">
    <property type="entry name" value="HATPase_c_2"/>
    <property type="match status" value="1"/>
</dbReference>
<reference evidence="3" key="1">
    <citation type="submission" date="2020-10" db="EMBL/GenBank/DDBJ databases">
        <title>Connecting structure to function with the recovery of over 1000 high-quality activated sludge metagenome-assembled genomes encoding full-length rRNA genes using long-read sequencing.</title>
        <authorList>
            <person name="Singleton C.M."/>
            <person name="Petriglieri F."/>
            <person name="Kristensen J.M."/>
            <person name="Kirkegaard R.H."/>
            <person name="Michaelsen T.Y."/>
            <person name="Andersen M.H."/>
            <person name="Karst S.M."/>
            <person name="Dueholm M.S."/>
            <person name="Nielsen P.H."/>
            <person name="Albertsen M."/>
        </authorList>
    </citation>
    <scope>NUCLEOTIDE SEQUENCE</scope>
    <source>
        <strain evidence="3">Hirt_18-Q3-R61-65_BATAC.395</strain>
    </source>
</reference>
<evidence type="ECO:0000313" key="4">
    <source>
        <dbReference type="Proteomes" id="UP000886689"/>
    </source>
</evidence>
<evidence type="ECO:0000259" key="2">
    <source>
        <dbReference type="Pfam" id="PF13581"/>
    </source>
</evidence>
<gene>
    <name evidence="3" type="ORF">IPL58_04240</name>
</gene>
<dbReference type="EMBL" id="JADJUC010000003">
    <property type="protein sequence ID" value="MBK8523391.1"/>
    <property type="molecule type" value="Genomic_DNA"/>
</dbReference>
<dbReference type="GO" id="GO:0005524">
    <property type="term" value="F:ATP binding"/>
    <property type="evidence" value="ECO:0007669"/>
    <property type="project" value="UniProtKB-KW"/>
</dbReference>
<proteinExistence type="predicted"/>
<dbReference type="Proteomes" id="UP000886689">
    <property type="component" value="Unassembled WGS sequence"/>
</dbReference>
<name>A0A9D7PPK6_9PROT</name>
<dbReference type="CDD" id="cd16936">
    <property type="entry name" value="HATPase_RsbW-like"/>
    <property type="match status" value="1"/>
</dbReference>
<comment type="caution">
    <text evidence="3">The sequence shown here is derived from an EMBL/GenBank/DDBJ whole genome shotgun (WGS) entry which is preliminary data.</text>
</comment>
<dbReference type="SUPFAM" id="SSF55874">
    <property type="entry name" value="ATPase domain of HSP90 chaperone/DNA topoisomerase II/histidine kinase"/>
    <property type="match status" value="1"/>
</dbReference>
<dbReference type="PANTHER" id="PTHR35526">
    <property type="entry name" value="ANTI-SIGMA-F FACTOR RSBW-RELATED"/>
    <property type="match status" value="1"/>
</dbReference>
<keyword evidence="3" id="KW-0547">Nucleotide-binding</keyword>
<accession>A0A9D7PPK6</accession>